<comment type="pathway">
    <text evidence="1">Secondary metabolite biosynthesis.</text>
</comment>
<keyword evidence="4" id="KW-0012">Acyltransferase</keyword>
<dbReference type="GO" id="GO:0016746">
    <property type="term" value="F:acyltransferase activity"/>
    <property type="evidence" value="ECO:0007669"/>
    <property type="project" value="UniProtKB-KW"/>
</dbReference>
<keyword evidence="6" id="KW-1185">Reference proteome</keyword>
<comment type="caution">
    <text evidence="5">The sequence shown here is derived from an EMBL/GenBank/DDBJ whole genome shotgun (WGS) entry which is preliminary data.</text>
</comment>
<keyword evidence="3" id="KW-0808">Transferase</keyword>
<evidence type="ECO:0000256" key="3">
    <source>
        <dbReference type="ARBA" id="ARBA00022679"/>
    </source>
</evidence>
<dbReference type="InterPro" id="IPR051283">
    <property type="entry name" value="Sec_Metabolite_Acyltrans"/>
</dbReference>
<evidence type="ECO:0000313" key="6">
    <source>
        <dbReference type="Proteomes" id="UP001147747"/>
    </source>
</evidence>
<name>A0A9X0B8W5_9EURO</name>
<protein>
    <submittedName>
        <fullName evidence="5">Uncharacterized protein</fullName>
    </submittedName>
</protein>
<dbReference type="GeneID" id="81371604"/>
<comment type="similarity">
    <text evidence="2">Belongs to the plant acyltransferase family.</text>
</comment>
<dbReference type="AlphaFoldDB" id="A0A9X0B8W5"/>
<dbReference type="PANTHER" id="PTHR31896:SF69">
    <property type="entry name" value="FAMILY REGULATORY PROTEIN, PUTATIVE (AFU_ORTHOLOGUE AFUA_3G14730)-RELATED"/>
    <property type="match status" value="1"/>
</dbReference>
<reference evidence="5" key="1">
    <citation type="submission" date="2022-12" db="EMBL/GenBank/DDBJ databases">
        <authorList>
            <person name="Petersen C."/>
        </authorList>
    </citation>
    <scope>NUCLEOTIDE SEQUENCE</scope>
    <source>
        <strain evidence="5">IBT 29677</strain>
    </source>
</reference>
<dbReference type="Gene3D" id="3.30.559.10">
    <property type="entry name" value="Chloramphenicol acetyltransferase-like domain"/>
    <property type="match status" value="2"/>
</dbReference>
<proteinExistence type="inferred from homology"/>
<dbReference type="PANTHER" id="PTHR31896">
    <property type="entry name" value="FAMILY REGULATORY PROTEIN, PUTATIVE (AFU_ORTHOLOGUE AFUA_3G14730)-RELATED"/>
    <property type="match status" value="1"/>
</dbReference>
<evidence type="ECO:0000256" key="1">
    <source>
        <dbReference type="ARBA" id="ARBA00005179"/>
    </source>
</evidence>
<dbReference type="RefSeq" id="XP_056488175.1">
    <property type="nucleotide sequence ID" value="XM_056632624.1"/>
</dbReference>
<reference evidence="5" key="2">
    <citation type="journal article" date="2023" name="IMA Fungus">
        <title>Comparative genomic study of the Penicillium genus elucidates a diverse pangenome and 15 lateral gene transfer events.</title>
        <authorList>
            <person name="Petersen C."/>
            <person name="Sorensen T."/>
            <person name="Nielsen M.R."/>
            <person name="Sondergaard T.E."/>
            <person name="Sorensen J.L."/>
            <person name="Fitzpatrick D.A."/>
            <person name="Frisvad J.C."/>
            <person name="Nielsen K.L."/>
        </authorList>
    </citation>
    <scope>NUCLEOTIDE SEQUENCE</scope>
    <source>
        <strain evidence="5">IBT 29677</strain>
    </source>
</reference>
<evidence type="ECO:0000256" key="4">
    <source>
        <dbReference type="ARBA" id="ARBA00023315"/>
    </source>
</evidence>
<gene>
    <name evidence="5" type="ORF">N7509_007987</name>
</gene>
<evidence type="ECO:0000313" key="5">
    <source>
        <dbReference type="EMBL" id="KAJ5392497.1"/>
    </source>
</evidence>
<dbReference type="EMBL" id="JAPZBU010000008">
    <property type="protein sequence ID" value="KAJ5392497.1"/>
    <property type="molecule type" value="Genomic_DNA"/>
</dbReference>
<dbReference type="OrthoDB" id="21502at2759"/>
<organism evidence="5 6">
    <name type="scientific">Penicillium cosmopolitanum</name>
    <dbReference type="NCBI Taxonomy" id="1131564"/>
    <lineage>
        <taxon>Eukaryota</taxon>
        <taxon>Fungi</taxon>
        <taxon>Dikarya</taxon>
        <taxon>Ascomycota</taxon>
        <taxon>Pezizomycotina</taxon>
        <taxon>Eurotiomycetes</taxon>
        <taxon>Eurotiomycetidae</taxon>
        <taxon>Eurotiales</taxon>
        <taxon>Aspergillaceae</taxon>
        <taxon>Penicillium</taxon>
    </lineage>
</organism>
<accession>A0A9X0B8W5</accession>
<dbReference type="InterPro" id="IPR023213">
    <property type="entry name" value="CAT-like_dom_sf"/>
</dbReference>
<sequence length="501" mass="57128">MDIEAHPDIPHDVYPLHSLDDSKVNHCFVNWMMRFNDVLDAEKLNEALSKLLRMGDWKKLGGRLRFKDNGKLEIHVPISKGLEHRTVFFTHNSHDTRLEDHPIGRKFPKETEGPSVQTITTETRPFIARPNFPTFDNMIRQNEPIVSLHVTTFADATTVALTWPHLLMDAMGGHALLTGWSSVLAGREDEVPEVLGAREDICRHPMITSADDSLEELKVEGKRLQGPSFIMFMLRFMWDKLWNSNRERRVIFLPKDAFFRLKEQAYREIAENIYDEEKPPFVSDSDILTAWVAKAFTASEPNNRPVTILNLMNARYRIPLLAQSAGVFIQNMVLGTYTFLSGKAGSDTVGSIALQHREHLTEQATENQGLTLLREVFHEKDAGREPKLLFGESNMVPIIFNNLLKAKLMKVVDFSPAVVRRGDAGEKRQNPPGTMVNYYNEAIGPGYVGFNIFNMLGQDFAGNYWLMGTLLPRAWVQIEEALSKLKRQSEYDDLQGCYIRP</sequence>
<evidence type="ECO:0000256" key="2">
    <source>
        <dbReference type="ARBA" id="ARBA00009861"/>
    </source>
</evidence>
<dbReference type="Proteomes" id="UP001147747">
    <property type="component" value="Unassembled WGS sequence"/>
</dbReference>